<accession>A0A926XZN6</accession>
<name>A0A926XZN6_9BACT</name>
<dbReference type="EMBL" id="JACWZY010000024">
    <property type="protein sequence ID" value="MBD2703762.1"/>
    <property type="molecule type" value="Genomic_DNA"/>
</dbReference>
<evidence type="ECO:0000313" key="3">
    <source>
        <dbReference type="Proteomes" id="UP000598820"/>
    </source>
</evidence>
<gene>
    <name evidence="2" type="ORF">IC229_24160</name>
</gene>
<dbReference type="RefSeq" id="WP_190889680.1">
    <property type="nucleotide sequence ID" value="NZ_JACWZY010000024.1"/>
</dbReference>
<dbReference type="InterPro" id="IPR026341">
    <property type="entry name" value="T9SS_type_B"/>
</dbReference>
<comment type="caution">
    <text evidence="2">The sequence shown here is derived from an EMBL/GenBank/DDBJ whole genome shotgun (WGS) entry which is preliminary data.</text>
</comment>
<reference evidence="2" key="1">
    <citation type="submission" date="2020-09" db="EMBL/GenBank/DDBJ databases">
        <authorList>
            <person name="Kim M.K."/>
        </authorList>
    </citation>
    <scope>NUCLEOTIDE SEQUENCE</scope>
    <source>
        <strain evidence="2">BT702</strain>
    </source>
</reference>
<feature type="signal peptide" evidence="1">
    <location>
        <begin position="1"/>
        <end position="18"/>
    </location>
</feature>
<proteinExistence type="predicted"/>
<dbReference type="InterPro" id="IPR025667">
    <property type="entry name" value="SprB_repeat"/>
</dbReference>
<keyword evidence="1" id="KW-0732">Signal</keyword>
<dbReference type="AlphaFoldDB" id="A0A926XZN6"/>
<dbReference type="NCBIfam" id="TIGR04131">
    <property type="entry name" value="Bac_Flav_CTERM"/>
    <property type="match status" value="1"/>
</dbReference>
<sequence length="665" mass="70876">MKIQIVILFLSLSTLVSAQENLIKNPGCELPLVNGKIPNWVEVVGNEWTKRTTDPRPKEGQGYFFAGNTADAELNQTIALDDYSCSIDLGNQRFFFIGSVMSTAKNPPDQTTINIDVLDAGDVVLGSYKLGPYNYATWTPVTYSFIAPVKTRKIKIRLRSTRQSGTTNDAYFDDLALAATPEGKNFTIASTTALPASCGRTDGVLSVSIAAGPQIASRQYSIDGQIFQPSPTFINLASKNYTVTVKDGGCVQSQTATVGTKNPPKLDRVNSASASCGRADGAISLTLASGSGASQYALNSQPFQITPVFFNLVGGKYKVTVKDGDCIVSDSITVGNKSLPRIDDVKITDASCNQPDGTVTLVVTGGSGAGQYSLNGQTYQLTPVFINLASGDYKATVKDGACLVDRSVKVGLKKLTFNTFQIKDATCNQANGSITASVQGGNGTKTYSLNGKASQSSPAFQNLAGGNYTITVTDGGCTASQTATVGAKSAPTIDGMQTSESTCGQQDGTLILTVSGGSGNRQYSLNGQTYQSSTTFQNLAVGSYTVTVRDAANCTVKREVSISASGDCYVFVPDAFTPNRDGVNDFFQLVSGYKINYTIRNLAIYNRWGEVMFSRENFSILEKDGWWDGTSQGVVADAGAYTYYFEYVDINNVTISRRGVVTLLR</sequence>
<dbReference type="Pfam" id="PF13573">
    <property type="entry name" value="SprB"/>
    <property type="match status" value="2"/>
</dbReference>
<evidence type="ECO:0000256" key="1">
    <source>
        <dbReference type="SAM" id="SignalP"/>
    </source>
</evidence>
<protein>
    <submittedName>
        <fullName evidence="2">Gliding motility-associated C-terminal domain-containing protein</fullName>
    </submittedName>
</protein>
<dbReference type="Proteomes" id="UP000598820">
    <property type="component" value="Unassembled WGS sequence"/>
</dbReference>
<dbReference type="Gene3D" id="2.60.120.260">
    <property type="entry name" value="Galactose-binding domain-like"/>
    <property type="match status" value="1"/>
</dbReference>
<dbReference type="Pfam" id="PF13585">
    <property type="entry name" value="CHU_C"/>
    <property type="match status" value="1"/>
</dbReference>
<organism evidence="2 3">
    <name type="scientific">Spirosoma profusum</name>
    <dbReference type="NCBI Taxonomy" id="2771354"/>
    <lineage>
        <taxon>Bacteria</taxon>
        <taxon>Pseudomonadati</taxon>
        <taxon>Bacteroidota</taxon>
        <taxon>Cytophagia</taxon>
        <taxon>Cytophagales</taxon>
        <taxon>Cytophagaceae</taxon>
        <taxon>Spirosoma</taxon>
    </lineage>
</organism>
<evidence type="ECO:0000313" key="2">
    <source>
        <dbReference type="EMBL" id="MBD2703762.1"/>
    </source>
</evidence>
<keyword evidence="3" id="KW-1185">Reference proteome</keyword>
<feature type="chain" id="PRO_5037876789" evidence="1">
    <location>
        <begin position="19"/>
        <end position="665"/>
    </location>
</feature>